<evidence type="ECO:0000256" key="11">
    <source>
        <dbReference type="SAM" id="MobiDB-lite"/>
    </source>
</evidence>
<dbReference type="PROSITE" id="PS50939">
    <property type="entry name" value="CYTOCHROME_B561"/>
    <property type="match status" value="1"/>
</dbReference>
<feature type="transmembrane region" description="Helical" evidence="12">
    <location>
        <begin position="43"/>
        <end position="66"/>
    </location>
</feature>
<evidence type="ECO:0000256" key="2">
    <source>
        <dbReference type="ARBA" id="ARBA00004141"/>
    </source>
</evidence>
<evidence type="ECO:0000256" key="9">
    <source>
        <dbReference type="ARBA" id="ARBA00023004"/>
    </source>
</evidence>
<feature type="transmembrane region" description="Helical" evidence="12">
    <location>
        <begin position="106"/>
        <end position="129"/>
    </location>
</feature>
<dbReference type="AlphaFoldDB" id="A0AA39R5N4"/>
<keyword evidence="3" id="KW-0813">Transport</keyword>
<keyword evidence="9" id="KW-0408">Iron</keyword>
<comment type="caution">
    <text evidence="14">The sequence shown here is derived from an EMBL/GenBank/DDBJ whole genome shotgun (WGS) entry which is preliminary data.</text>
</comment>
<keyword evidence="4" id="KW-0349">Heme</keyword>
<dbReference type="Pfam" id="PF03188">
    <property type="entry name" value="Cytochrom_B561"/>
    <property type="match status" value="1"/>
</dbReference>
<dbReference type="CDD" id="cd08761">
    <property type="entry name" value="Cyt_b561_CYB561D2_like"/>
    <property type="match status" value="1"/>
</dbReference>
<feature type="region of interest" description="Disordered" evidence="11">
    <location>
        <begin position="1"/>
        <end position="33"/>
    </location>
</feature>
<dbReference type="InterPro" id="IPR045150">
    <property type="entry name" value="CYB561D1/2"/>
</dbReference>
<evidence type="ECO:0000256" key="8">
    <source>
        <dbReference type="ARBA" id="ARBA00022989"/>
    </source>
</evidence>
<dbReference type="Gene3D" id="1.20.120.1770">
    <property type="match status" value="1"/>
</dbReference>
<keyword evidence="10 12" id="KW-0472">Membrane</keyword>
<feature type="domain" description="Cytochrome b561" evidence="13">
    <location>
        <begin position="41"/>
        <end position="243"/>
    </location>
</feature>
<evidence type="ECO:0000313" key="15">
    <source>
        <dbReference type="Proteomes" id="UP001166286"/>
    </source>
</evidence>
<feature type="transmembrane region" description="Helical" evidence="12">
    <location>
        <begin position="72"/>
        <end position="94"/>
    </location>
</feature>
<evidence type="ECO:0000256" key="5">
    <source>
        <dbReference type="ARBA" id="ARBA00022692"/>
    </source>
</evidence>
<keyword evidence="6" id="KW-0479">Metal-binding</keyword>
<dbReference type="Proteomes" id="UP001166286">
    <property type="component" value="Unassembled WGS sequence"/>
</dbReference>
<evidence type="ECO:0000256" key="6">
    <source>
        <dbReference type="ARBA" id="ARBA00022723"/>
    </source>
</evidence>
<name>A0AA39R5N4_9LECA</name>
<sequence>MSSATGIPEENPATNHRTAEDEPLLGRRGDASQQDGKGIQFNLVLGTAIIAQAGIWILTATIWASVFIHPVILFSAHPLLNISSLLLLTQSILLLQPTHTPHQKNLGTHIHAILNTTSILSLLASLIIIEYNKISHGGTHFVSPHAILGLITYILFGIQGIVGITQFYFPNVYGGVEKAKRIYKWHRWSGYLILTLALATVCAATQTDYNKGVLHVRLWAVLVASVITLVGVLPRVRKAKLGL</sequence>
<feature type="compositionally biased region" description="Basic and acidic residues" evidence="11">
    <location>
        <begin position="17"/>
        <end position="30"/>
    </location>
</feature>
<feature type="transmembrane region" description="Helical" evidence="12">
    <location>
        <begin position="141"/>
        <end position="168"/>
    </location>
</feature>
<feature type="transmembrane region" description="Helical" evidence="12">
    <location>
        <begin position="188"/>
        <end position="206"/>
    </location>
</feature>
<keyword evidence="5 12" id="KW-0812">Transmembrane</keyword>
<evidence type="ECO:0000256" key="1">
    <source>
        <dbReference type="ARBA" id="ARBA00001970"/>
    </source>
</evidence>
<gene>
    <name evidence="14" type="ORF">JMJ35_003118</name>
</gene>
<dbReference type="SMART" id="SM00665">
    <property type="entry name" value="B561"/>
    <property type="match status" value="1"/>
</dbReference>
<keyword evidence="8 12" id="KW-1133">Transmembrane helix</keyword>
<dbReference type="GO" id="GO:0140575">
    <property type="term" value="F:transmembrane monodehydroascorbate reductase activity"/>
    <property type="evidence" value="ECO:0007669"/>
    <property type="project" value="InterPro"/>
</dbReference>
<evidence type="ECO:0000256" key="4">
    <source>
        <dbReference type="ARBA" id="ARBA00022617"/>
    </source>
</evidence>
<feature type="transmembrane region" description="Helical" evidence="12">
    <location>
        <begin position="218"/>
        <end position="236"/>
    </location>
</feature>
<evidence type="ECO:0000256" key="3">
    <source>
        <dbReference type="ARBA" id="ARBA00022448"/>
    </source>
</evidence>
<dbReference type="EMBL" id="JAFEKC020000005">
    <property type="protein sequence ID" value="KAK0514501.1"/>
    <property type="molecule type" value="Genomic_DNA"/>
</dbReference>
<dbReference type="GO" id="GO:0016020">
    <property type="term" value="C:membrane"/>
    <property type="evidence" value="ECO:0007669"/>
    <property type="project" value="UniProtKB-SubCell"/>
</dbReference>
<reference evidence="14" key="1">
    <citation type="submission" date="2023-03" db="EMBL/GenBank/DDBJ databases">
        <title>Complete genome of Cladonia borealis.</title>
        <authorList>
            <person name="Park H."/>
        </authorList>
    </citation>
    <scope>NUCLEOTIDE SEQUENCE</scope>
    <source>
        <strain evidence="14">ANT050790</strain>
    </source>
</reference>
<dbReference type="GO" id="GO:0046872">
    <property type="term" value="F:metal ion binding"/>
    <property type="evidence" value="ECO:0007669"/>
    <property type="project" value="UniProtKB-KW"/>
</dbReference>
<keyword evidence="15" id="KW-1185">Reference proteome</keyword>
<evidence type="ECO:0000256" key="10">
    <source>
        <dbReference type="ARBA" id="ARBA00023136"/>
    </source>
</evidence>
<dbReference type="InterPro" id="IPR006593">
    <property type="entry name" value="Cyt_b561/ferric_Rdtase_TM"/>
</dbReference>
<dbReference type="PANTHER" id="PTHR15422:SF45">
    <property type="entry name" value="CYTOCHROME B561 DOMAIN-CONTAINING PROTEIN"/>
    <property type="match status" value="1"/>
</dbReference>
<dbReference type="PANTHER" id="PTHR15422">
    <property type="entry name" value="OS05G0565100 PROTEIN"/>
    <property type="match status" value="1"/>
</dbReference>
<evidence type="ECO:0000256" key="7">
    <source>
        <dbReference type="ARBA" id="ARBA00022982"/>
    </source>
</evidence>
<comment type="cofactor">
    <cofactor evidence="1">
        <name>heme b</name>
        <dbReference type="ChEBI" id="CHEBI:60344"/>
    </cofactor>
</comment>
<organism evidence="14 15">
    <name type="scientific">Cladonia borealis</name>
    <dbReference type="NCBI Taxonomy" id="184061"/>
    <lineage>
        <taxon>Eukaryota</taxon>
        <taxon>Fungi</taxon>
        <taxon>Dikarya</taxon>
        <taxon>Ascomycota</taxon>
        <taxon>Pezizomycotina</taxon>
        <taxon>Lecanoromycetes</taxon>
        <taxon>OSLEUM clade</taxon>
        <taxon>Lecanoromycetidae</taxon>
        <taxon>Lecanorales</taxon>
        <taxon>Lecanorineae</taxon>
        <taxon>Cladoniaceae</taxon>
        <taxon>Cladonia</taxon>
    </lineage>
</organism>
<evidence type="ECO:0000259" key="13">
    <source>
        <dbReference type="PROSITE" id="PS50939"/>
    </source>
</evidence>
<protein>
    <recommendedName>
        <fullName evidence="13">Cytochrome b561 domain-containing protein</fullName>
    </recommendedName>
</protein>
<keyword evidence="7" id="KW-0249">Electron transport</keyword>
<proteinExistence type="predicted"/>
<evidence type="ECO:0000313" key="14">
    <source>
        <dbReference type="EMBL" id="KAK0514501.1"/>
    </source>
</evidence>
<comment type="subcellular location">
    <subcellularLocation>
        <location evidence="2">Membrane</location>
        <topology evidence="2">Multi-pass membrane protein</topology>
    </subcellularLocation>
</comment>
<accession>A0AA39R5N4</accession>
<evidence type="ECO:0000256" key="12">
    <source>
        <dbReference type="SAM" id="Phobius"/>
    </source>
</evidence>